<organism evidence="1 2">
    <name type="scientific">Brevibacterium sediminis</name>
    <dbReference type="NCBI Taxonomy" id="1857024"/>
    <lineage>
        <taxon>Bacteria</taxon>
        <taxon>Bacillati</taxon>
        <taxon>Actinomycetota</taxon>
        <taxon>Actinomycetes</taxon>
        <taxon>Micrococcales</taxon>
        <taxon>Brevibacteriaceae</taxon>
        <taxon>Brevibacterium</taxon>
    </lineage>
</organism>
<accession>A0ABQ1N442</accession>
<dbReference type="SUPFAM" id="SSF53474">
    <property type="entry name" value="alpha/beta-Hydrolases"/>
    <property type="match status" value="1"/>
</dbReference>
<comment type="caution">
    <text evidence="1">The sequence shown here is derived from an EMBL/GenBank/DDBJ whole genome shotgun (WGS) entry which is preliminary data.</text>
</comment>
<protein>
    <recommendedName>
        <fullName evidence="3">Alpha/beta hydrolase</fullName>
    </recommendedName>
</protein>
<dbReference type="RefSeq" id="WP_181272393.1">
    <property type="nucleotide sequence ID" value="NZ_BMJG01000019.1"/>
</dbReference>
<dbReference type="EMBL" id="BMJG01000019">
    <property type="protein sequence ID" value="GGC48597.1"/>
    <property type="molecule type" value="Genomic_DNA"/>
</dbReference>
<keyword evidence="2" id="KW-1185">Reference proteome</keyword>
<evidence type="ECO:0000313" key="1">
    <source>
        <dbReference type="EMBL" id="GGC48597.1"/>
    </source>
</evidence>
<proteinExistence type="predicted"/>
<evidence type="ECO:0000313" key="2">
    <source>
        <dbReference type="Proteomes" id="UP000632322"/>
    </source>
</evidence>
<gene>
    <name evidence="1" type="ORF">GCM10010974_33490</name>
</gene>
<sequence length="286" mass="31054">MSEVALSEEPPFERLGTLLPGDRIERRPGLFQRFDFHAGTVTVPALLWSRDEPTGRLVIAFNGAVRRTPGKDPQEIFQRRTWVDDFDADVLFISDPTLRTDNQISIGWGQGAPGRFALPAMAQTARFVAECLEVPSAARLYFGTSAGGFQALQAAARDEGSRALVNNPQIDWTKYIPVYVTTIARQSYEGATPEDTSENFPDRTSTAHAFAEFGHIPRTRCLLNAASENDALAQLPALVDALPAQSGERSCFDVSLYSDVRGGHNPLSKAATAAAVNAIVSEAADE</sequence>
<name>A0ABQ1N442_9MICO</name>
<dbReference type="Proteomes" id="UP000632322">
    <property type="component" value="Unassembled WGS sequence"/>
</dbReference>
<dbReference type="InterPro" id="IPR029058">
    <property type="entry name" value="AB_hydrolase_fold"/>
</dbReference>
<dbReference type="Gene3D" id="3.40.50.1820">
    <property type="entry name" value="alpha/beta hydrolase"/>
    <property type="match status" value="1"/>
</dbReference>
<reference evidence="2" key="1">
    <citation type="journal article" date="2019" name="Int. J. Syst. Evol. Microbiol.">
        <title>The Global Catalogue of Microorganisms (GCM) 10K type strain sequencing project: providing services to taxonomists for standard genome sequencing and annotation.</title>
        <authorList>
            <consortium name="The Broad Institute Genomics Platform"/>
            <consortium name="The Broad Institute Genome Sequencing Center for Infectious Disease"/>
            <person name="Wu L."/>
            <person name="Ma J."/>
        </authorList>
    </citation>
    <scope>NUCLEOTIDE SEQUENCE [LARGE SCALE GENOMIC DNA]</scope>
    <source>
        <strain evidence="2">CGMCC 1.15472</strain>
    </source>
</reference>
<evidence type="ECO:0008006" key="3">
    <source>
        <dbReference type="Google" id="ProtNLM"/>
    </source>
</evidence>